<dbReference type="EMBL" id="JAVLVU010000001">
    <property type="protein sequence ID" value="MDT3402178.1"/>
    <property type="molecule type" value="Genomic_DNA"/>
</dbReference>
<evidence type="ECO:0000313" key="4">
    <source>
        <dbReference type="Proteomes" id="UP001258315"/>
    </source>
</evidence>
<gene>
    <name evidence="3" type="ORF">QE417_001250</name>
</gene>
<accession>A0ABU3GQW8</accession>
<evidence type="ECO:0000256" key="2">
    <source>
        <dbReference type="ARBA" id="ARBA00022679"/>
    </source>
</evidence>
<dbReference type="EC" id="2.4.1.187" evidence="3"/>
<keyword evidence="2 3" id="KW-0808">Transferase</keyword>
<protein>
    <submittedName>
        <fullName evidence="3">N-acetylglucosaminyldiphosphoundecaprenol N-acetyl-beta-D-mannosaminyltransferase</fullName>
        <ecNumber evidence="3">2.4.1.187</ecNumber>
    </submittedName>
</protein>
<dbReference type="CDD" id="cd06533">
    <property type="entry name" value="Glyco_transf_WecG_TagA"/>
    <property type="match status" value="1"/>
</dbReference>
<comment type="caution">
    <text evidence="3">The sequence shown here is derived from an EMBL/GenBank/DDBJ whole genome shotgun (WGS) entry which is preliminary data.</text>
</comment>
<dbReference type="NCBIfam" id="TIGR00696">
    <property type="entry name" value="wecG_tagA_cpsF"/>
    <property type="match status" value="1"/>
</dbReference>
<sequence length="259" mass="29457">MLLMMRETEETEKFVDYPLFTKSLEDLPLKSSLLVNTINQYSFCMANEDIGFKESLQMSDVLLPDGIAVVAAEYVLTGKKIKKISGADLHAHLLKGLNVKGGRCFYLGASETTLLKIKKRMAIDYPNVEVGIYSPPFTKTFTEEENDAIIKSINEFEPDVLFIGMTAPKQEKWAHANRDKIKSKLICTVGAVFDFYAGTVKRPSSFFRNLGLEWFGRLITEPKRLWKRYLFYGPIFVWLIGKEGFKKLFLNSVVSSHAI</sequence>
<dbReference type="PANTHER" id="PTHR34136:SF1">
    <property type="entry name" value="UDP-N-ACETYL-D-MANNOSAMINURONIC ACID TRANSFERASE"/>
    <property type="match status" value="1"/>
</dbReference>
<organism evidence="3 4">
    <name type="scientific">Mucilaginibacter terrae</name>
    <dbReference type="NCBI Taxonomy" id="1955052"/>
    <lineage>
        <taxon>Bacteria</taxon>
        <taxon>Pseudomonadati</taxon>
        <taxon>Bacteroidota</taxon>
        <taxon>Sphingobacteriia</taxon>
        <taxon>Sphingobacteriales</taxon>
        <taxon>Sphingobacteriaceae</taxon>
        <taxon>Mucilaginibacter</taxon>
    </lineage>
</organism>
<dbReference type="Pfam" id="PF03808">
    <property type="entry name" value="Glyco_tran_WecG"/>
    <property type="match status" value="1"/>
</dbReference>
<dbReference type="Proteomes" id="UP001258315">
    <property type="component" value="Unassembled WGS sequence"/>
</dbReference>
<evidence type="ECO:0000256" key="1">
    <source>
        <dbReference type="ARBA" id="ARBA00022676"/>
    </source>
</evidence>
<keyword evidence="1 3" id="KW-0328">Glycosyltransferase</keyword>
<reference evidence="4" key="1">
    <citation type="submission" date="2023-07" db="EMBL/GenBank/DDBJ databases">
        <title>Functional and genomic diversity of the sorghum phyllosphere microbiome.</title>
        <authorList>
            <person name="Shade A."/>
        </authorList>
    </citation>
    <scope>NUCLEOTIDE SEQUENCE [LARGE SCALE GENOMIC DNA]</scope>
    <source>
        <strain evidence="4">SORGH_AS_0422</strain>
    </source>
</reference>
<dbReference type="InterPro" id="IPR004629">
    <property type="entry name" value="WecG_TagA_CpsF"/>
</dbReference>
<dbReference type="GO" id="GO:0047244">
    <property type="term" value="F:N-acetylglucosaminyldiphosphoundecaprenol N-acetyl-beta-D-mannosaminyltransferase activity"/>
    <property type="evidence" value="ECO:0007669"/>
    <property type="project" value="UniProtKB-EC"/>
</dbReference>
<evidence type="ECO:0000313" key="3">
    <source>
        <dbReference type="EMBL" id="MDT3402178.1"/>
    </source>
</evidence>
<proteinExistence type="predicted"/>
<name>A0ABU3GQW8_9SPHI</name>
<dbReference type="PANTHER" id="PTHR34136">
    <property type="match status" value="1"/>
</dbReference>
<keyword evidence="4" id="KW-1185">Reference proteome</keyword>